<protein>
    <submittedName>
        <fullName evidence="1">Uncharacterized protein</fullName>
    </submittedName>
</protein>
<reference evidence="1" key="1">
    <citation type="submission" date="2023-03" db="EMBL/GenBank/DDBJ databases">
        <title>Massive genome expansion in bonnet fungi (Mycena s.s.) driven by repeated elements and novel gene families across ecological guilds.</title>
        <authorList>
            <consortium name="Lawrence Berkeley National Laboratory"/>
            <person name="Harder C.B."/>
            <person name="Miyauchi S."/>
            <person name="Viragh M."/>
            <person name="Kuo A."/>
            <person name="Thoen E."/>
            <person name="Andreopoulos B."/>
            <person name="Lu D."/>
            <person name="Skrede I."/>
            <person name="Drula E."/>
            <person name="Henrissat B."/>
            <person name="Morin E."/>
            <person name="Kohler A."/>
            <person name="Barry K."/>
            <person name="LaButti K."/>
            <person name="Morin E."/>
            <person name="Salamov A."/>
            <person name="Lipzen A."/>
            <person name="Mereny Z."/>
            <person name="Hegedus B."/>
            <person name="Baldrian P."/>
            <person name="Stursova M."/>
            <person name="Weitz H."/>
            <person name="Taylor A."/>
            <person name="Grigoriev I.V."/>
            <person name="Nagy L.G."/>
            <person name="Martin F."/>
            <person name="Kauserud H."/>
        </authorList>
    </citation>
    <scope>NUCLEOTIDE SEQUENCE</scope>
    <source>
        <strain evidence="1">CBHHK182m</strain>
    </source>
</reference>
<evidence type="ECO:0000313" key="2">
    <source>
        <dbReference type="Proteomes" id="UP001215598"/>
    </source>
</evidence>
<dbReference type="AlphaFoldDB" id="A0AAD7MHU9"/>
<dbReference type="GO" id="GO:0007166">
    <property type="term" value="P:cell surface receptor signaling pathway"/>
    <property type="evidence" value="ECO:0007669"/>
    <property type="project" value="InterPro"/>
</dbReference>
<accession>A0AAD7MHU9</accession>
<proteinExistence type="predicted"/>
<dbReference type="EMBL" id="JARKIB010000286">
    <property type="protein sequence ID" value="KAJ7716773.1"/>
    <property type="molecule type" value="Genomic_DNA"/>
</dbReference>
<evidence type="ECO:0000313" key="1">
    <source>
        <dbReference type="EMBL" id="KAJ7716773.1"/>
    </source>
</evidence>
<organism evidence="1 2">
    <name type="scientific">Mycena metata</name>
    <dbReference type="NCBI Taxonomy" id="1033252"/>
    <lineage>
        <taxon>Eukaryota</taxon>
        <taxon>Fungi</taxon>
        <taxon>Dikarya</taxon>
        <taxon>Basidiomycota</taxon>
        <taxon>Agaricomycotina</taxon>
        <taxon>Agaricomycetes</taxon>
        <taxon>Agaricomycetidae</taxon>
        <taxon>Agaricales</taxon>
        <taxon>Marasmiineae</taxon>
        <taxon>Mycenaceae</taxon>
        <taxon>Mycena</taxon>
    </lineage>
</organism>
<keyword evidence="2" id="KW-1185">Reference proteome</keyword>
<sequence length="155" mass="17136">MPHQLTITETRLKNISTYVAIAADTLDILVNTLKISALEAISNTTRSLLKMMGTIKQDKNGCAELMEHIDKLLNAIIGVYLKSDTGAELPPNILDQIAKFTETLHKIHTFVEAQQSGSKVKKFFRQGELNALLKGCRAGLEQGLAFFQNNYRCAG</sequence>
<dbReference type="Gene3D" id="1.20.930.20">
    <property type="entry name" value="Adaptor protein Cbl, N-terminal domain"/>
    <property type="match status" value="1"/>
</dbReference>
<comment type="caution">
    <text evidence="1">The sequence shown here is derived from an EMBL/GenBank/DDBJ whole genome shotgun (WGS) entry which is preliminary data.</text>
</comment>
<name>A0AAD7MHU9_9AGAR</name>
<dbReference type="CDD" id="cd21037">
    <property type="entry name" value="MLKL_NTD"/>
    <property type="match status" value="1"/>
</dbReference>
<dbReference type="InterPro" id="IPR036537">
    <property type="entry name" value="Adaptor_Cbl_N_dom_sf"/>
</dbReference>
<gene>
    <name evidence="1" type="ORF">B0H16DRAFT_1740993</name>
</gene>
<dbReference type="Proteomes" id="UP001215598">
    <property type="component" value="Unassembled WGS sequence"/>
</dbReference>
<dbReference type="InterPro" id="IPR059179">
    <property type="entry name" value="MLKL-like_MCAfunc"/>
</dbReference>